<dbReference type="EMBL" id="CP014327">
    <property type="protein sequence ID" value="AML50692.1"/>
    <property type="molecule type" value="Genomic_DNA"/>
</dbReference>
<proteinExistence type="predicted"/>
<name>A0A126UX84_9RHOB</name>
<dbReference type="AlphaFoldDB" id="A0A126UX84"/>
<dbReference type="InterPro" id="IPR043148">
    <property type="entry name" value="TagF_C"/>
</dbReference>
<evidence type="ECO:0000313" key="2">
    <source>
        <dbReference type="Proteomes" id="UP000070371"/>
    </source>
</evidence>
<dbReference type="SUPFAM" id="SSF53756">
    <property type="entry name" value="UDP-Glycosyltransferase/glycogen phosphorylase"/>
    <property type="match status" value="1"/>
</dbReference>
<protein>
    <submittedName>
        <fullName evidence="1">Uncharacterized protein</fullName>
    </submittedName>
</protein>
<sequence>MSYKPVLLAYLNGMPDVESTYPVLARLHKRGNVDVRAFVYSKLLRKEKRLTQAFNSEGFMPEPASKWRMKLFYKSDINKADAVLTIADPNWDSTTRKQRGTHIRNTGQQSIFLQHGAYQLGVNGPLTDGPMAYYSQRLLFWEPLGKNRDLFEPASAERVQVVGFTKKNILPANNWGPEVDDWVARYPKRLLVCQSFRWGKGRYSGDHISHFYNLMDSILTNHPDMGIIIRSHRGKVRKNHRSHDKALAQKHPNVLFSHYYSGPLAKASIHDAIDLCDAMISPTSTTVLDCIYSRKPAAVFAEDVEIFSELQQISDAETLETFVRSLSEPDPVYDSIRARFGAFDANLNRAAEAIENHMFDVRAG</sequence>
<dbReference type="OrthoDB" id="7869894at2"/>
<dbReference type="RefSeq" id="WP_039002385.1">
    <property type="nucleotide sequence ID" value="NZ_CP014327.1"/>
</dbReference>
<organism evidence="1 2">
    <name type="scientific">Falsihalocynthiibacter arcticus</name>
    <dbReference type="NCBI Taxonomy" id="1579316"/>
    <lineage>
        <taxon>Bacteria</taxon>
        <taxon>Pseudomonadati</taxon>
        <taxon>Pseudomonadota</taxon>
        <taxon>Alphaproteobacteria</taxon>
        <taxon>Rhodobacterales</taxon>
        <taxon>Roseobacteraceae</taxon>
        <taxon>Falsihalocynthiibacter</taxon>
    </lineage>
</organism>
<evidence type="ECO:0000313" key="1">
    <source>
        <dbReference type="EMBL" id="AML50692.1"/>
    </source>
</evidence>
<dbReference type="Gene3D" id="3.40.50.12580">
    <property type="match status" value="1"/>
</dbReference>
<keyword evidence="2" id="KW-1185">Reference proteome</keyword>
<accession>A0A126UX84</accession>
<dbReference type="KEGG" id="hat:RC74_04815"/>
<dbReference type="STRING" id="1579316.RC74_04815"/>
<gene>
    <name evidence="1" type="ORF">RC74_04815</name>
</gene>
<dbReference type="Proteomes" id="UP000070371">
    <property type="component" value="Chromosome"/>
</dbReference>
<reference evidence="1 2" key="1">
    <citation type="submission" date="2016-02" db="EMBL/GenBank/DDBJ databases">
        <title>Complete genome sequence of Halocynthiibacter arcticus PAMC 20958t from arctic marine sediment.</title>
        <authorList>
            <person name="Lee Y.M."/>
            <person name="Baek K."/>
            <person name="Lee H.K."/>
            <person name="Shin S.C."/>
        </authorList>
    </citation>
    <scope>NUCLEOTIDE SEQUENCE [LARGE SCALE GENOMIC DNA]</scope>
    <source>
        <strain evidence="1">PAMC 20958</strain>
    </source>
</reference>